<dbReference type="Proteomes" id="UP000694381">
    <property type="component" value="Unassembled WGS sequence"/>
</dbReference>
<dbReference type="InterPro" id="IPR026093">
    <property type="entry name" value="MGARP"/>
</dbReference>
<feature type="domain" description="Protein MGARP N-terminal" evidence="3">
    <location>
        <begin position="1"/>
        <end position="191"/>
    </location>
</feature>
<dbReference type="RefSeq" id="XP_008841642.1">
    <property type="nucleotide sequence ID" value="XM_008843420.3"/>
</dbReference>
<keyword evidence="2" id="KW-0472">Membrane</keyword>
<dbReference type="GeneTree" id="ENSGT00440000037338"/>
<dbReference type="Pfam" id="PF14962">
    <property type="entry name" value="AIF-MLS"/>
    <property type="match status" value="1"/>
</dbReference>
<keyword evidence="2" id="KW-0812">Transmembrane</keyword>
<evidence type="ECO:0000256" key="1">
    <source>
        <dbReference type="SAM" id="MobiDB-lite"/>
    </source>
</evidence>
<gene>
    <name evidence="4" type="primary">Mgarp</name>
</gene>
<feature type="compositionally biased region" description="Polar residues" evidence="1">
    <location>
        <begin position="161"/>
        <end position="180"/>
    </location>
</feature>
<accession>A0A8C6R6F5</accession>
<dbReference type="GO" id="GO:0008089">
    <property type="term" value="P:anterograde axonal transport"/>
    <property type="evidence" value="ECO:0007669"/>
    <property type="project" value="InterPro"/>
</dbReference>
<evidence type="ECO:0000256" key="2">
    <source>
        <dbReference type="SAM" id="Phobius"/>
    </source>
</evidence>
<dbReference type="CTD" id="84709"/>
<dbReference type="AlphaFoldDB" id="A0A8C6R6F5"/>
<name>A0A8C6R6F5_NANGA</name>
<keyword evidence="2" id="KW-1133">Transmembrane helix</keyword>
<reference evidence="4" key="1">
    <citation type="submission" date="2025-08" db="UniProtKB">
        <authorList>
            <consortium name="Ensembl"/>
        </authorList>
    </citation>
    <scope>IDENTIFICATION</scope>
</reference>
<dbReference type="InterPro" id="IPR032773">
    <property type="entry name" value="MGARP_N"/>
</dbReference>
<dbReference type="PANTHER" id="PTHR22910:SF6">
    <property type="entry name" value="PROTEIN MGARP"/>
    <property type="match status" value="1"/>
</dbReference>
<feature type="region of interest" description="Disordered" evidence="1">
    <location>
        <begin position="161"/>
        <end position="241"/>
    </location>
</feature>
<dbReference type="GO" id="GO:1904115">
    <property type="term" value="C:axon cytoplasm"/>
    <property type="evidence" value="ECO:0007669"/>
    <property type="project" value="GOC"/>
</dbReference>
<feature type="region of interest" description="Disordered" evidence="1">
    <location>
        <begin position="10"/>
        <end position="36"/>
    </location>
</feature>
<dbReference type="OMA" id="WSHAPEV"/>
<evidence type="ECO:0000313" key="5">
    <source>
        <dbReference type="Proteomes" id="UP000694381"/>
    </source>
</evidence>
<evidence type="ECO:0000313" key="4">
    <source>
        <dbReference type="Ensembl" id="ENSNGAP00000013709.1"/>
    </source>
</evidence>
<dbReference type="GO" id="GO:0005741">
    <property type="term" value="C:mitochondrial outer membrane"/>
    <property type="evidence" value="ECO:0007669"/>
    <property type="project" value="TreeGrafter"/>
</dbReference>
<dbReference type="Ensembl" id="ENSNGAT00000019289.1">
    <property type="protein sequence ID" value="ENSNGAP00000013709.1"/>
    <property type="gene ID" value="ENSNGAG00000015210.1"/>
</dbReference>
<reference evidence="4" key="2">
    <citation type="submission" date="2025-09" db="UniProtKB">
        <authorList>
            <consortium name="Ensembl"/>
        </authorList>
    </citation>
    <scope>IDENTIFICATION</scope>
</reference>
<dbReference type="KEGG" id="ngi:103742365"/>
<evidence type="ECO:0000259" key="3">
    <source>
        <dbReference type="Pfam" id="PF14962"/>
    </source>
</evidence>
<dbReference type="GeneID" id="103742365"/>
<dbReference type="OrthoDB" id="9950323at2759"/>
<dbReference type="PANTHER" id="PTHR22910">
    <property type="entry name" value="PROTEIN MGARP"/>
    <property type="match status" value="1"/>
</dbReference>
<proteinExistence type="predicted"/>
<protein>
    <recommendedName>
        <fullName evidence="3">Protein MGARP N-terminal domain-containing protein</fullName>
    </recommendedName>
</protein>
<keyword evidence="5" id="KW-1185">Reference proteome</keyword>
<organism evidence="4 5">
    <name type="scientific">Nannospalax galili</name>
    <name type="common">Northern Israeli blind subterranean mole rat</name>
    <name type="synonym">Spalax galili</name>
    <dbReference type="NCBI Taxonomy" id="1026970"/>
    <lineage>
        <taxon>Eukaryota</taxon>
        <taxon>Metazoa</taxon>
        <taxon>Chordata</taxon>
        <taxon>Craniata</taxon>
        <taxon>Vertebrata</taxon>
        <taxon>Euteleostomi</taxon>
        <taxon>Mammalia</taxon>
        <taxon>Eutheria</taxon>
        <taxon>Euarchontoglires</taxon>
        <taxon>Glires</taxon>
        <taxon>Rodentia</taxon>
        <taxon>Myomorpha</taxon>
        <taxon>Muroidea</taxon>
        <taxon>Spalacidae</taxon>
        <taxon>Spalacinae</taxon>
        <taxon>Nannospalax</taxon>
    </lineage>
</organism>
<feature type="compositionally biased region" description="Basic and acidic residues" evidence="1">
    <location>
        <begin position="189"/>
        <end position="209"/>
    </location>
</feature>
<feature type="transmembrane region" description="Helical" evidence="2">
    <location>
        <begin position="46"/>
        <end position="64"/>
    </location>
</feature>
<sequence length="241" mass="25255">MYLRRAVSKTLALPRRATPGPAPQAKDASLRQMSSSKFPGTSGTNMIYYLVVGVTVGAGGYYTYKAVTSKQTKHTEHVTNLEEKTKMELQPVQGENDHEAGTVWSHAPEVSVEEAELVGAQKAPEAAAGIPEVALASPTATDAPVLETATDSANAELALTDTSAAPTGQNTQGTSESTLEVESAAPDQADARSNDKGTIEDKSFEHSAEPEENPSIGSEPSARPDAQEEAEVRTEASSAQG</sequence>